<dbReference type="SUPFAM" id="SSF143410">
    <property type="entry name" value="DOPA-like"/>
    <property type="match status" value="1"/>
</dbReference>
<dbReference type="OrthoDB" id="6503357at2759"/>
<dbReference type="Gene3D" id="3.30.70.1240">
    <property type="entry name" value="DOPA-like domains"/>
    <property type="match status" value="1"/>
</dbReference>
<dbReference type="VEuPathDB" id="VectorBase:LDEU011689"/>
<protein>
    <submittedName>
        <fullName evidence="1">Uncharacterized protein</fullName>
    </submittedName>
</protein>
<evidence type="ECO:0000313" key="2">
    <source>
        <dbReference type="Proteomes" id="UP000288716"/>
    </source>
</evidence>
<dbReference type="InterPro" id="IPR023389">
    <property type="entry name" value="DOPA-like_sf"/>
</dbReference>
<dbReference type="Proteomes" id="UP000288716">
    <property type="component" value="Unassembled WGS sequence"/>
</dbReference>
<gene>
    <name evidence="1" type="ORF">B4U80_12099</name>
</gene>
<proteinExistence type="predicted"/>
<dbReference type="EMBL" id="NCKV01018129">
    <property type="protein sequence ID" value="RWS20351.1"/>
    <property type="molecule type" value="Genomic_DNA"/>
</dbReference>
<dbReference type="AlphaFoldDB" id="A0A443RYD1"/>
<keyword evidence="2" id="KW-1185">Reference proteome</keyword>
<evidence type="ECO:0000313" key="1">
    <source>
        <dbReference type="EMBL" id="RWS20351.1"/>
    </source>
</evidence>
<organism evidence="1 2">
    <name type="scientific">Leptotrombidium deliense</name>
    <dbReference type="NCBI Taxonomy" id="299467"/>
    <lineage>
        <taxon>Eukaryota</taxon>
        <taxon>Metazoa</taxon>
        <taxon>Ecdysozoa</taxon>
        <taxon>Arthropoda</taxon>
        <taxon>Chelicerata</taxon>
        <taxon>Arachnida</taxon>
        <taxon>Acari</taxon>
        <taxon>Acariformes</taxon>
        <taxon>Trombidiformes</taxon>
        <taxon>Prostigmata</taxon>
        <taxon>Anystina</taxon>
        <taxon>Parasitengona</taxon>
        <taxon>Trombiculoidea</taxon>
        <taxon>Trombiculidae</taxon>
        <taxon>Leptotrombidium</taxon>
    </lineage>
</organism>
<comment type="caution">
    <text evidence="1">The sequence shown here is derived from an EMBL/GenBank/DDBJ whole genome shotgun (WGS) entry which is preliminary data.</text>
</comment>
<reference evidence="1 2" key="1">
    <citation type="journal article" date="2018" name="Gigascience">
        <title>Genomes of trombidid mites reveal novel predicted allergens and laterally-transferred genes associated with secondary metabolism.</title>
        <authorList>
            <person name="Dong X."/>
            <person name="Chaisiri K."/>
            <person name="Xia D."/>
            <person name="Armstrong S.D."/>
            <person name="Fang Y."/>
            <person name="Donnelly M.J."/>
            <person name="Kadowaki T."/>
            <person name="McGarry J.W."/>
            <person name="Darby A.C."/>
            <person name="Makepeace B.L."/>
        </authorList>
    </citation>
    <scope>NUCLEOTIDE SEQUENCE [LARGE SCALE GENOMIC DNA]</scope>
    <source>
        <strain evidence="1">UoL-UT</strain>
    </source>
</reference>
<name>A0A443RYD1_9ACAR</name>
<feature type="non-terminal residue" evidence="1">
    <location>
        <position position="1"/>
    </location>
</feature>
<accession>A0A443RYD1</accession>
<dbReference type="Pfam" id="PF08883">
    <property type="entry name" value="DOPA_dioxygen"/>
    <property type="match status" value="1"/>
</dbReference>
<dbReference type="PANTHER" id="PTHR36423:SF2">
    <property type="entry name" value="AFR070WP"/>
    <property type="match status" value="1"/>
</dbReference>
<dbReference type="InterPro" id="IPR014980">
    <property type="entry name" value="DOPA_dioxygen"/>
</dbReference>
<dbReference type="PANTHER" id="PTHR36423">
    <property type="entry name" value="AFR070WP"/>
    <property type="match status" value="1"/>
</dbReference>
<sequence length="134" mass="15051">HEVDRLIDSGYLGDCTITCRLCRFSRDAAGPHPIGNFLTCCNTSSIKNAMDFFGKNRGSLPVLVHPLTEREILDHTNRAMWIGQSMPLDVSYLEDVLEPIDICDKDWPPDKDPGIVPTYFATTPDPPRKSYNLV</sequence>